<dbReference type="PANTHER" id="PTHR15678:SF6">
    <property type="entry name" value="BRIDGE-LIKE LIPID TRANSFER PROTEIN FAMILY MEMBER 2"/>
    <property type="match status" value="1"/>
</dbReference>
<feature type="transmembrane region" description="Helical" evidence="1">
    <location>
        <begin position="114"/>
        <end position="133"/>
    </location>
</feature>
<dbReference type="Proteomes" id="UP000187209">
    <property type="component" value="Unassembled WGS sequence"/>
</dbReference>
<sequence>MGFSILLTVILGLIFLMPWLISIILRLFLHKYIKKITATGFFSFRNVKIVFGPNTLQIQKVSLCVATIFQSSDPLSESSNQISEVKAKKLLLLLEGINLQIASIPKTSSSKTSVIGMLFLRLVLTITASFLVIRAKNIEINAMKNNVHTTRAKVQMAVMEDGALAFHIFVTKLYINSVEVIGKVSETYIKIILPGDISFKKSLQDCEISIIIGKVSAKLSNLPQESSGKSGGTLPNNIKCLIHKLHVELFTLNFVGYSVNFSLKPLSLNIALITGFDVTFPAIHIPQLQISQDSSGTISVSSKYLGISLIEVIPVIFKFIRPKPSSSEKSSVKVPFLLSLDQVEARFPGSQGSAIEATTIRVSANSEIQVSAELITLGKCLNVTHFSTLINDSTKVSYASADLDLDEDIIKETIGCFAELYRAFPTLPKSNGPKKTVKLHFLNTSVKGTYPDGFKLLITVNQCTATILPKFLDLNFVSSTIYDLETVKHHIITTNICKVHKEYKHGIAEIEVIGDQIEIHLPRQYFLARAVIKFLRGSHKVYKWCKFAFLQVHRSHTHIPEKSNLTLTFRNFIFDADDHPIDIINLKKAMLNPEDTIYPQLLTTNQTYPLLALTVKTATVKLNNLELDTMEKIKGYMQEIDDYSLPYDEFFAVMLAYDFTCVGKALNVRVRDYPYDICEIKQIKFGGRTILTKNRLLTPIWACFKHHYDIEVCCLEVTTCLGICHLKVLMDLMKIIKYLFFVKPSAPSTVKKLELVDYLRYFLHGKMTIIVKSCKNLLLKGSSPYLYEGFNLDIAECSIVLEPNCIKSALNGMQFYYGENYYLTLPLIKAQLEYEIECKNLNHWVVYPNGQDMFADFRSSEINPSLQVSLIPEGTQNLTICYNLSNSPELTDFIALLSTPPVTLIPAREKSPAKFFKNFNKIELTHVKMVNCEIYLLIEGSDGAFLSIESMHLSAHCEHLKDHLVLPWKVIKANGNCCNIKMVQYFPGQTDQKYLLDCSSIEYTYNEIDSNFLSIDDFRVFISPFFVNLITELVISRPVNVSKLFAKKRGKNKKWGIRTQKFTIRSLLKGIIKGPKIALVNQDDDSKLVINGGICEFDILEELLKYDIYHKDMKKRAKFTISKIECVLDENQDDLTMPVVFSSKGIDMFLTYFTCPASKIDFARNCENIDENIWYKEKRVNRLEISLPEVAAGIESNEFWSIVEIVKDFIGFIPKNRVSVSERLMEDEFRSFGGKELVKMFNENSKKILSVRTTESKLLRIIVQKITVSLKRNSATLIELTMNGIKFNTTNYNDLSCQKSLEIHKIEMKHGNTVMVTPLLAGNEEYLPSNIMLNLRILDRWVKGSQTLWPVVDHHEFLVFPLKLNFSKEIYKDLYAFFFNEDKPKSKSTYKRIKLPRLYKYIHLNEIKICITVTGWIALNNSKITIKPFTRQNKFKTFQGLFDKIMNHGLKCIISQVPSICIQNLGISKKNFIPSTEPNKKLLDKLKKKKPEESLTEQDLQKNEGIKLMFGKNFKGSD</sequence>
<gene>
    <name evidence="3" type="ORF">SteCoe_28876</name>
    <name evidence="2" type="ORF">SteCoe_33718</name>
</gene>
<comment type="caution">
    <text evidence="2">The sequence shown here is derived from an EMBL/GenBank/DDBJ whole genome shotgun (WGS) entry which is preliminary data.</text>
</comment>
<dbReference type="InterPro" id="IPR045167">
    <property type="entry name" value="Hobbit"/>
</dbReference>
<evidence type="ECO:0000313" key="3">
    <source>
        <dbReference type="EMBL" id="OMJ72622.1"/>
    </source>
</evidence>
<keyword evidence="1" id="KW-0472">Membrane</keyword>
<accession>A0A1R2AW31</accession>
<name>A0A1R2AW31_9CILI</name>
<dbReference type="OrthoDB" id="326484at2759"/>
<keyword evidence="1" id="KW-0812">Transmembrane</keyword>
<reference evidence="2 4" key="1">
    <citation type="submission" date="2016-11" db="EMBL/GenBank/DDBJ databases">
        <title>The macronuclear genome of Stentor coeruleus: a giant cell with tiny introns.</title>
        <authorList>
            <person name="Slabodnick M."/>
            <person name="Ruby J.G."/>
            <person name="Reiff S.B."/>
            <person name="Swart E.C."/>
            <person name="Gosai S."/>
            <person name="Prabakaran S."/>
            <person name="Witkowska E."/>
            <person name="Larue G.E."/>
            <person name="Fisher S."/>
            <person name="Freeman R.M."/>
            <person name="Gunawardena J."/>
            <person name="Chu W."/>
            <person name="Stover N.A."/>
            <person name="Gregory B.D."/>
            <person name="Nowacki M."/>
            <person name="Derisi J."/>
            <person name="Roy S.W."/>
            <person name="Marshall W.F."/>
            <person name="Sood P."/>
        </authorList>
    </citation>
    <scope>NUCLEOTIDE SEQUENCE [LARGE SCALE GENOMIC DNA]</scope>
    <source>
        <strain evidence="2">WM001</strain>
    </source>
</reference>
<protein>
    <submittedName>
        <fullName evidence="2">Uncharacterized protein</fullName>
    </submittedName>
</protein>
<dbReference type="EMBL" id="MPUH01001287">
    <property type="protein sequence ID" value="OMJ68743.1"/>
    <property type="molecule type" value="Genomic_DNA"/>
</dbReference>
<keyword evidence="4" id="KW-1185">Reference proteome</keyword>
<organism evidence="2 4">
    <name type="scientific">Stentor coeruleus</name>
    <dbReference type="NCBI Taxonomy" id="5963"/>
    <lineage>
        <taxon>Eukaryota</taxon>
        <taxon>Sar</taxon>
        <taxon>Alveolata</taxon>
        <taxon>Ciliophora</taxon>
        <taxon>Postciliodesmatophora</taxon>
        <taxon>Heterotrichea</taxon>
        <taxon>Heterotrichida</taxon>
        <taxon>Stentoridae</taxon>
        <taxon>Stentor</taxon>
    </lineage>
</organism>
<evidence type="ECO:0000313" key="4">
    <source>
        <dbReference type="Proteomes" id="UP000187209"/>
    </source>
</evidence>
<keyword evidence="1" id="KW-1133">Transmembrane helix</keyword>
<proteinExistence type="predicted"/>
<dbReference type="EMBL" id="MPUH01000885">
    <property type="protein sequence ID" value="OMJ72622.1"/>
    <property type="molecule type" value="Genomic_DNA"/>
</dbReference>
<evidence type="ECO:0000256" key="1">
    <source>
        <dbReference type="SAM" id="Phobius"/>
    </source>
</evidence>
<feature type="transmembrane region" description="Helical" evidence="1">
    <location>
        <begin position="6"/>
        <end position="29"/>
    </location>
</feature>
<dbReference type="PANTHER" id="PTHR15678">
    <property type="entry name" value="ANTIGEN MLAA-22-RELATED"/>
    <property type="match status" value="1"/>
</dbReference>
<evidence type="ECO:0000313" key="2">
    <source>
        <dbReference type="EMBL" id="OMJ68743.1"/>
    </source>
</evidence>